<dbReference type="PANTHER" id="PTHR36251:SF2">
    <property type="entry name" value="GIFSY-2 PROPHAGE HOST SPECIFICITY PROTEIN J, PHAGE LAMBDA"/>
    <property type="match status" value="1"/>
</dbReference>
<dbReference type="InterPro" id="IPR053171">
    <property type="entry name" value="Viral_Tip_Attach_Protein"/>
</dbReference>
<protein>
    <recommendedName>
        <fullName evidence="2">Tip attachment protein J HDII-ins2 domain-containing protein</fullName>
    </recommendedName>
</protein>
<evidence type="ECO:0000313" key="3">
    <source>
        <dbReference type="EMBL" id="VTP67897.1"/>
    </source>
</evidence>
<dbReference type="PANTHER" id="PTHR36251">
    <property type="entry name" value="FELS-1 PROPHAGE HOST SPECIFICITY PROTEIN-RELATED"/>
    <property type="match status" value="1"/>
</dbReference>
<dbReference type="Proteomes" id="UP000310719">
    <property type="component" value="Chromosome"/>
</dbReference>
<reference evidence="3 4" key="1">
    <citation type="submission" date="2019-05" db="EMBL/GenBank/DDBJ databases">
        <authorList>
            <consortium name="Pathogen Informatics"/>
        </authorList>
    </citation>
    <scope>NUCLEOTIDE SEQUENCE [LARGE SCALE GENOMIC DNA]</scope>
    <source>
        <strain evidence="3 4">NCTC13032</strain>
    </source>
</reference>
<dbReference type="EMBL" id="LR590464">
    <property type="protein sequence ID" value="VTP67897.1"/>
    <property type="molecule type" value="Genomic_DNA"/>
</dbReference>
<dbReference type="Pfam" id="PF24801">
    <property type="entry name" value="FNIII-A_GpJ"/>
    <property type="match status" value="1"/>
</dbReference>
<proteinExistence type="predicted"/>
<sequence length="190" mass="20234">MATITGAKGGSQKQHTPVEQPDSAQSMARCRMLLALGEGEFAGGLDATRIFLDGTPLGNADGSMNFENVSWDFRPGTQTQSPIPGFPAVENETSIGVSLTKVTPWTRAISNTQIDAVLVRIGITGLQQQENDGDIVGTSVTYHIDVAVDGGAYSTVLTKTVTEKLSSLYELTHRINLPKANTRLADPRSS</sequence>
<dbReference type="AlphaFoldDB" id="A0A4U9HTV4"/>
<accession>A0A4U9HTV4</accession>
<organism evidence="3 4">
    <name type="scientific">Leclercia adecarboxylata</name>
    <dbReference type="NCBI Taxonomy" id="83655"/>
    <lineage>
        <taxon>Bacteria</taxon>
        <taxon>Pseudomonadati</taxon>
        <taxon>Pseudomonadota</taxon>
        <taxon>Gammaproteobacteria</taxon>
        <taxon>Enterobacterales</taxon>
        <taxon>Enterobacteriaceae</taxon>
        <taxon>Leclercia</taxon>
    </lineage>
</organism>
<evidence type="ECO:0000313" key="4">
    <source>
        <dbReference type="Proteomes" id="UP000310719"/>
    </source>
</evidence>
<feature type="domain" description="Tip attachment protein J HDII-ins2" evidence="2">
    <location>
        <begin position="89"/>
        <end position="181"/>
    </location>
</feature>
<dbReference type="InterPro" id="IPR055385">
    <property type="entry name" value="GpJ_HDII-ins2"/>
</dbReference>
<gene>
    <name evidence="3" type="ORF">NCTC13032_03282</name>
</gene>
<feature type="compositionally biased region" description="Polar residues" evidence="1">
    <location>
        <begin position="11"/>
        <end position="24"/>
    </location>
</feature>
<evidence type="ECO:0000256" key="1">
    <source>
        <dbReference type="SAM" id="MobiDB-lite"/>
    </source>
</evidence>
<evidence type="ECO:0000259" key="2">
    <source>
        <dbReference type="Pfam" id="PF24801"/>
    </source>
</evidence>
<feature type="region of interest" description="Disordered" evidence="1">
    <location>
        <begin position="1"/>
        <end position="24"/>
    </location>
</feature>
<name>A0A4U9HTV4_9ENTR</name>